<reference evidence="12 13" key="1">
    <citation type="journal article" date="2016" name="Nat. Commun.">
        <title>Thousands of microbial genomes shed light on interconnected biogeochemical processes in an aquifer system.</title>
        <authorList>
            <person name="Anantharaman K."/>
            <person name="Brown C.T."/>
            <person name="Hug L.A."/>
            <person name="Sharon I."/>
            <person name="Castelle C.J."/>
            <person name="Probst A.J."/>
            <person name="Thomas B.C."/>
            <person name="Singh A."/>
            <person name="Wilkins M.J."/>
            <person name="Karaoz U."/>
            <person name="Brodie E.L."/>
            <person name="Williams K.H."/>
            <person name="Hubbard S.S."/>
            <person name="Banfield J.F."/>
        </authorList>
    </citation>
    <scope>NUCLEOTIDE SEQUENCE [LARGE SCALE GENOMIC DNA]</scope>
</reference>
<organism evidence="12 13">
    <name type="scientific">Candidatus Uhrbacteria bacterium RIFCSPLOWO2_02_FULL_53_10</name>
    <dbReference type="NCBI Taxonomy" id="1802411"/>
    <lineage>
        <taxon>Bacteria</taxon>
        <taxon>Candidatus Uhriibacteriota</taxon>
    </lineage>
</organism>
<keyword evidence="8" id="KW-0067">ATP-binding</keyword>
<evidence type="ECO:0000256" key="9">
    <source>
        <dbReference type="ARBA" id="ARBA00022975"/>
    </source>
</evidence>
<keyword evidence="4" id="KW-0963">Cytoplasm</keyword>
<evidence type="ECO:0000256" key="7">
    <source>
        <dbReference type="ARBA" id="ARBA00022777"/>
    </source>
</evidence>
<dbReference type="SUPFAM" id="SSF53633">
    <property type="entry name" value="Carbamate kinase-like"/>
    <property type="match status" value="1"/>
</dbReference>
<dbReference type="Proteomes" id="UP000177574">
    <property type="component" value="Unassembled WGS sequence"/>
</dbReference>
<comment type="similarity">
    <text evidence="2">Belongs to the UMP kinase family.</text>
</comment>
<proteinExistence type="inferred from homology"/>
<sequence>MSLSIISLGGSLIVPNGHIDTAYLKQFSACIRRRLKKGDHFVIVTGGGGVTREYQRAARALTALTRDDLDWLGIHVTRLNAHLLRTIFRDVARPALCKDPTRIARPKKYPIVIGAGWKPGWSTDYVAVRIAKRLQASMVVNLSNIDYVYDKDPRKFKTAKPIQEIDWPSFRELVGSTWDPGLHAPFDPVASRLAHHAGIPVVIVNGKHLDNIENGLDGKPFKGTLIR</sequence>
<dbReference type="GO" id="GO:0033862">
    <property type="term" value="F:UMP kinase activity"/>
    <property type="evidence" value="ECO:0007669"/>
    <property type="project" value="UniProtKB-EC"/>
</dbReference>
<dbReference type="InterPro" id="IPR036393">
    <property type="entry name" value="AceGlu_kinase-like_sf"/>
</dbReference>
<protein>
    <recommendedName>
        <fullName evidence="3">UMP kinase</fullName>
        <ecNumber evidence="3">2.7.4.22</ecNumber>
    </recommendedName>
    <alternativeName>
        <fullName evidence="10">Uridine monophosphate kinase</fullName>
    </alternativeName>
</protein>
<evidence type="ECO:0000259" key="11">
    <source>
        <dbReference type="Pfam" id="PF00696"/>
    </source>
</evidence>
<evidence type="ECO:0000256" key="3">
    <source>
        <dbReference type="ARBA" id="ARBA00012899"/>
    </source>
</evidence>
<evidence type="ECO:0000256" key="5">
    <source>
        <dbReference type="ARBA" id="ARBA00022679"/>
    </source>
</evidence>
<dbReference type="GO" id="GO:0006225">
    <property type="term" value="P:UDP biosynthetic process"/>
    <property type="evidence" value="ECO:0007669"/>
    <property type="project" value="TreeGrafter"/>
</dbReference>
<feature type="domain" description="Aspartate/glutamate/uridylate kinase" evidence="11">
    <location>
        <begin position="5"/>
        <end position="205"/>
    </location>
</feature>
<evidence type="ECO:0000256" key="2">
    <source>
        <dbReference type="ARBA" id="ARBA00007614"/>
    </source>
</evidence>
<keyword evidence="5" id="KW-0808">Transferase</keyword>
<dbReference type="EMBL" id="MGET01000051">
    <property type="protein sequence ID" value="OGL89108.1"/>
    <property type="molecule type" value="Genomic_DNA"/>
</dbReference>
<dbReference type="Gene3D" id="3.40.1160.10">
    <property type="entry name" value="Acetylglutamate kinase-like"/>
    <property type="match status" value="1"/>
</dbReference>
<accession>A0A1F7VG47</accession>
<keyword evidence="9" id="KW-0665">Pyrimidine biosynthesis</keyword>
<gene>
    <name evidence="12" type="ORF">A3I45_02910</name>
</gene>
<keyword evidence="7" id="KW-0418">Kinase</keyword>
<dbReference type="EC" id="2.7.4.22" evidence="3"/>
<dbReference type="PANTHER" id="PTHR42833">
    <property type="entry name" value="URIDYLATE KINASE"/>
    <property type="match status" value="1"/>
</dbReference>
<evidence type="ECO:0000256" key="8">
    <source>
        <dbReference type="ARBA" id="ARBA00022840"/>
    </source>
</evidence>
<evidence type="ECO:0000313" key="12">
    <source>
        <dbReference type="EMBL" id="OGL89108.1"/>
    </source>
</evidence>
<dbReference type="InterPro" id="IPR001048">
    <property type="entry name" value="Asp/Glu/Uridylate_kinase"/>
</dbReference>
<dbReference type="Pfam" id="PF00696">
    <property type="entry name" value="AA_kinase"/>
    <property type="match status" value="1"/>
</dbReference>
<evidence type="ECO:0000256" key="1">
    <source>
        <dbReference type="ARBA" id="ARBA00004791"/>
    </source>
</evidence>
<comment type="pathway">
    <text evidence="1">Pyrimidine metabolism; CTP biosynthesis via de novo pathway; UDP from UMP (UMPK route): step 1/1.</text>
</comment>
<evidence type="ECO:0000256" key="10">
    <source>
        <dbReference type="ARBA" id="ARBA00032092"/>
    </source>
</evidence>
<evidence type="ECO:0000256" key="4">
    <source>
        <dbReference type="ARBA" id="ARBA00022490"/>
    </source>
</evidence>
<dbReference type="PANTHER" id="PTHR42833:SF4">
    <property type="entry name" value="URIDYLATE KINASE PUMPKIN, CHLOROPLASTIC"/>
    <property type="match status" value="1"/>
</dbReference>
<dbReference type="GO" id="GO:0005524">
    <property type="term" value="F:ATP binding"/>
    <property type="evidence" value="ECO:0007669"/>
    <property type="project" value="UniProtKB-KW"/>
</dbReference>
<keyword evidence="6" id="KW-0547">Nucleotide-binding</keyword>
<name>A0A1F7VG47_9BACT</name>
<dbReference type="AlphaFoldDB" id="A0A1F7VG47"/>
<dbReference type="InterPro" id="IPR011818">
    <property type="entry name" value="Uridylate_kinase_arch/spir"/>
</dbReference>
<dbReference type="NCBIfam" id="TIGR02076">
    <property type="entry name" value="pyrH_arch"/>
    <property type="match status" value="1"/>
</dbReference>
<evidence type="ECO:0000313" key="13">
    <source>
        <dbReference type="Proteomes" id="UP000177574"/>
    </source>
</evidence>
<evidence type="ECO:0000256" key="6">
    <source>
        <dbReference type="ARBA" id="ARBA00022741"/>
    </source>
</evidence>
<comment type="caution">
    <text evidence="12">The sequence shown here is derived from an EMBL/GenBank/DDBJ whole genome shotgun (WGS) entry which is preliminary data.</text>
</comment>